<dbReference type="SUPFAM" id="SSF52058">
    <property type="entry name" value="L domain-like"/>
    <property type="match status" value="1"/>
</dbReference>
<keyword evidence="6" id="KW-0677">Repeat</keyword>
<dbReference type="InterPro" id="IPR001611">
    <property type="entry name" value="Leu-rich_rpt"/>
</dbReference>
<dbReference type="Pfam" id="PF08263">
    <property type="entry name" value="LRRNT_2"/>
    <property type="match status" value="1"/>
</dbReference>
<keyword evidence="4" id="KW-0812">Transmembrane</keyword>
<dbReference type="Gene3D" id="3.80.10.10">
    <property type="entry name" value="Ribonuclease Inhibitor"/>
    <property type="match status" value="1"/>
</dbReference>
<protein>
    <recommendedName>
        <fullName evidence="10">Leucine-rich repeat-containing N-terminal plant-type domain-containing protein</fullName>
    </recommendedName>
</protein>
<evidence type="ECO:0000256" key="1">
    <source>
        <dbReference type="ARBA" id="ARBA00004479"/>
    </source>
</evidence>
<organism evidence="11">
    <name type="scientific">Brassica cretica</name>
    <name type="common">Mustard</name>
    <dbReference type="NCBI Taxonomy" id="69181"/>
    <lineage>
        <taxon>Eukaryota</taxon>
        <taxon>Viridiplantae</taxon>
        <taxon>Streptophyta</taxon>
        <taxon>Embryophyta</taxon>
        <taxon>Tracheophyta</taxon>
        <taxon>Spermatophyta</taxon>
        <taxon>Magnoliopsida</taxon>
        <taxon>eudicotyledons</taxon>
        <taxon>Gunneridae</taxon>
        <taxon>Pentapetalae</taxon>
        <taxon>rosids</taxon>
        <taxon>malvids</taxon>
        <taxon>Brassicales</taxon>
        <taxon>Brassicaceae</taxon>
        <taxon>Brassiceae</taxon>
        <taxon>Brassica</taxon>
    </lineage>
</organism>
<dbReference type="Pfam" id="PF00560">
    <property type="entry name" value="LRR_1"/>
    <property type="match status" value="2"/>
</dbReference>
<evidence type="ECO:0000256" key="6">
    <source>
        <dbReference type="ARBA" id="ARBA00022737"/>
    </source>
</evidence>
<evidence type="ECO:0000259" key="10">
    <source>
        <dbReference type="Pfam" id="PF08263"/>
    </source>
</evidence>
<keyword evidence="3" id="KW-0433">Leucine-rich repeat</keyword>
<evidence type="ECO:0000256" key="5">
    <source>
        <dbReference type="ARBA" id="ARBA00022729"/>
    </source>
</evidence>
<evidence type="ECO:0000256" key="3">
    <source>
        <dbReference type="ARBA" id="ARBA00022614"/>
    </source>
</evidence>
<dbReference type="InterPro" id="IPR013210">
    <property type="entry name" value="LRR_N_plant-typ"/>
</dbReference>
<dbReference type="EMBL" id="QGKY02000190">
    <property type="protein sequence ID" value="KAF2589303.1"/>
    <property type="molecule type" value="Genomic_DNA"/>
</dbReference>
<evidence type="ECO:0000256" key="9">
    <source>
        <dbReference type="ARBA" id="ARBA00023180"/>
    </source>
</evidence>
<dbReference type="InterPro" id="IPR032675">
    <property type="entry name" value="LRR_dom_sf"/>
</dbReference>
<dbReference type="InterPro" id="IPR053211">
    <property type="entry name" value="DNA_repair-toleration"/>
</dbReference>
<comment type="subcellular location">
    <subcellularLocation>
        <location evidence="1">Membrane</location>
        <topology evidence="1">Single-pass type I membrane protein</topology>
    </subcellularLocation>
</comment>
<evidence type="ECO:0000256" key="2">
    <source>
        <dbReference type="ARBA" id="ARBA00009592"/>
    </source>
</evidence>
<comment type="similarity">
    <text evidence="2">Belongs to the RLP family.</text>
</comment>
<keyword evidence="5" id="KW-0732">Signal</keyword>
<sequence>MTVDFKSMVGIIDSDDMTVDLQVHGDFGSVPLWKALQDFKSQVSGDKQVVLSSWNNSVHVCNWKGVTCGVRDKRVTRLDLGGLQLGGVISQYIGNLSFLISLDLSNNTFGGTIPHEVGNLLRLDYLDMSYNSLVGAIPISLFNCSRLLELYLNSNPLGGGVPSEWYIRCSSDYRLGCRDDPLKTYIPADGSRCDGLYCSSYPAQGRPKLLLHHLHEHP</sequence>
<evidence type="ECO:0000256" key="7">
    <source>
        <dbReference type="ARBA" id="ARBA00022989"/>
    </source>
</evidence>
<name>A0A8S9K6U5_BRACR</name>
<evidence type="ECO:0000313" key="11">
    <source>
        <dbReference type="EMBL" id="KAF2589303.1"/>
    </source>
</evidence>
<gene>
    <name evidence="11" type="ORF">F2Q70_00040742</name>
</gene>
<proteinExistence type="inferred from homology"/>
<keyword evidence="9" id="KW-0325">Glycoprotein</keyword>
<feature type="domain" description="Leucine-rich repeat-containing N-terminal plant-type" evidence="10">
    <location>
        <begin position="35"/>
        <end position="68"/>
    </location>
</feature>
<reference evidence="11" key="1">
    <citation type="submission" date="2019-12" db="EMBL/GenBank/DDBJ databases">
        <title>Genome sequencing and annotation of Brassica cretica.</title>
        <authorList>
            <person name="Studholme D.J."/>
            <person name="Sarris P.F."/>
        </authorList>
    </citation>
    <scope>NUCLEOTIDE SEQUENCE</scope>
    <source>
        <strain evidence="11">PFS-102/07</strain>
        <tissue evidence="11">Leaf</tissue>
    </source>
</reference>
<dbReference type="PANTHER" id="PTHR48060">
    <property type="entry name" value="DNA DAMAGE-REPAIR/TOLERATION PROTEIN DRT100"/>
    <property type="match status" value="1"/>
</dbReference>
<evidence type="ECO:0000256" key="4">
    <source>
        <dbReference type="ARBA" id="ARBA00022692"/>
    </source>
</evidence>
<keyword evidence="8" id="KW-0472">Membrane</keyword>
<dbReference type="FunFam" id="3.80.10.10:FF:000275">
    <property type="entry name" value="Leucine-rich repeat receptor-like protein kinase"/>
    <property type="match status" value="1"/>
</dbReference>
<dbReference type="GO" id="GO:0016020">
    <property type="term" value="C:membrane"/>
    <property type="evidence" value="ECO:0007669"/>
    <property type="project" value="UniProtKB-SubCell"/>
</dbReference>
<keyword evidence="7" id="KW-1133">Transmembrane helix</keyword>
<evidence type="ECO:0000256" key="8">
    <source>
        <dbReference type="ARBA" id="ARBA00023136"/>
    </source>
</evidence>
<comment type="caution">
    <text evidence="11">The sequence shown here is derived from an EMBL/GenBank/DDBJ whole genome shotgun (WGS) entry which is preliminary data.</text>
</comment>
<accession>A0A8S9K6U5</accession>
<dbReference type="AlphaFoldDB" id="A0A8S9K6U5"/>
<dbReference type="PANTHER" id="PTHR48060:SF21">
    <property type="entry name" value="L DOMAIN-LIKE PROTEIN"/>
    <property type="match status" value="1"/>
</dbReference>